<dbReference type="PRINTS" id="PR00700">
    <property type="entry name" value="PRTYPHPHTASE"/>
</dbReference>
<dbReference type="Pfam" id="PF00102">
    <property type="entry name" value="Y_phosphatase"/>
    <property type="match status" value="2"/>
</dbReference>
<dbReference type="InterPro" id="IPR000242">
    <property type="entry name" value="PTP_cat"/>
</dbReference>
<evidence type="ECO:0000256" key="2">
    <source>
        <dbReference type="ARBA" id="ARBA00013064"/>
    </source>
</evidence>
<reference evidence="8 9" key="1">
    <citation type="submission" date="2015-09" db="EMBL/GenBank/DDBJ databases">
        <title>Draft genome of the scarab beetle Oryctes borbonicus.</title>
        <authorList>
            <person name="Meyer J.M."/>
            <person name="Markov G.V."/>
            <person name="Baskaran P."/>
            <person name="Herrmann M."/>
            <person name="Sommer R.J."/>
            <person name="Roedelsperger C."/>
        </authorList>
    </citation>
    <scope>NUCLEOTIDE SEQUENCE [LARGE SCALE GENOMIC DNA]</scope>
    <source>
        <strain evidence="8">OB123</strain>
        <tissue evidence="8">Whole animal</tissue>
    </source>
</reference>
<dbReference type="Gene3D" id="3.90.190.10">
    <property type="entry name" value="Protein tyrosine phosphatase superfamily"/>
    <property type="match status" value="2"/>
</dbReference>
<feature type="domain" description="Tyrosine-protein phosphatase" evidence="6">
    <location>
        <begin position="1"/>
        <end position="131"/>
    </location>
</feature>
<dbReference type="EMBL" id="LJIG01009104">
    <property type="protein sequence ID" value="KRT83748.1"/>
    <property type="molecule type" value="Genomic_DNA"/>
</dbReference>
<feature type="non-terminal residue" evidence="8">
    <location>
        <position position="403"/>
    </location>
</feature>
<evidence type="ECO:0000313" key="9">
    <source>
        <dbReference type="Proteomes" id="UP000051574"/>
    </source>
</evidence>
<dbReference type="GO" id="GO:0008045">
    <property type="term" value="P:motor neuron axon guidance"/>
    <property type="evidence" value="ECO:0007669"/>
    <property type="project" value="TreeGrafter"/>
</dbReference>
<dbReference type="PROSITE" id="PS50056">
    <property type="entry name" value="TYR_PHOSPHATASE_2"/>
    <property type="match status" value="1"/>
</dbReference>
<dbReference type="PROSITE" id="PS00383">
    <property type="entry name" value="TYR_PHOSPHATASE_1"/>
    <property type="match status" value="1"/>
</dbReference>
<dbReference type="SUPFAM" id="SSF52799">
    <property type="entry name" value="(Phosphotyrosine protein) phosphatases II"/>
    <property type="match status" value="2"/>
</dbReference>
<comment type="caution">
    <text evidence="8">The sequence shown here is derived from an EMBL/GenBank/DDBJ whole genome shotgun (WGS) entry which is preliminary data.</text>
</comment>
<feature type="non-terminal residue" evidence="8">
    <location>
        <position position="1"/>
    </location>
</feature>
<name>A0A0T6B8T4_9SCAR</name>
<protein>
    <recommendedName>
        <fullName evidence="2">protein-tyrosine-phosphatase</fullName>
        <ecNumber evidence="2">3.1.3.48</ecNumber>
    </recommendedName>
</protein>
<evidence type="ECO:0000256" key="5">
    <source>
        <dbReference type="ARBA" id="ARBA00051722"/>
    </source>
</evidence>
<evidence type="ECO:0000256" key="3">
    <source>
        <dbReference type="ARBA" id="ARBA00022801"/>
    </source>
</evidence>
<evidence type="ECO:0000256" key="4">
    <source>
        <dbReference type="ARBA" id="ARBA00022912"/>
    </source>
</evidence>
<dbReference type="PANTHER" id="PTHR19134:SF562">
    <property type="entry name" value="PROTEIN-TYROSINE-PHOSPHATASE"/>
    <property type="match status" value="1"/>
</dbReference>
<accession>A0A0T6B8T4</accession>
<sequence>NIKVKYVSVDVMANYEIRHFNVSCDDQERKIQQLHFLTWPDHGVPLYAESLSPFLKKMLTIPHGKVPVVVHCSAGVGRTGSLILCDICLRMAARERKIDAFYYLDMIREQRVNMVDNVEQYKLVHLVLLQCLVAPDTGILCNESMEKNIEIITSTKIEEEMNYLDESAWQDEAMRTTSINADLPIIHNKNRFSNILPDSTTRVCLTPYPSSDPSSSYINAVCVDAFTMPSKFIVTQNPLSSTVGDFWRLIEEKEITMIICLNDLDLQEKTTCKFYPTSNGHSMKPVPYLEITCNRREVSPHFKVYGVTMNRVGCKIDDEHITILHFNNWNSNTLHPEKSINLLMAYEEMNRLGRTSDTIAITCHDGATACGLYVAMCFVIDKIKMEQICDVCLAVRTVRHGRK</sequence>
<dbReference type="InterPro" id="IPR016130">
    <property type="entry name" value="Tyr_Pase_AS"/>
</dbReference>
<dbReference type="InterPro" id="IPR050348">
    <property type="entry name" value="Protein-Tyr_Phosphatase"/>
</dbReference>
<dbReference type="SMART" id="SM00194">
    <property type="entry name" value="PTPc"/>
    <property type="match status" value="1"/>
</dbReference>
<dbReference type="AlphaFoldDB" id="A0A0T6B8T4"/>
<dbReference type="PROSITE" id="PS50055">
    <property type="entry name" value="TYR_PHOSPHATASE_PTP"/>
    <property type="match status" value="2"/>
</dbReference>
<feature type="domain" description="Tyrosine specific protein phosphatases" evidence="7">
    <location>
        <begin position="52"/>
        <end position="122"/>
    </location>
</feature>
<dbReference type="SMART" id="SM00404">
    <property type="entry name" value="PTPc_motif"/>
    <property type="match status" value="1"/>
</dbReference>
<organism evidence="8 9">
    <name type="scientific">Oryctes borbonicus</name>
    <dbReference type="NCBI Taxonomy" id="1629725"/>
    <lineage>
        <taxon>Eukaryota</taxon>
        <taxon>Metazoa</taxon>
        <taxon>Ecdysozoa</taxon>
        <taxon>Arthropoda</taxon>
        <taxon>Hexapoda</taxon>
        <taxon>Insecta</taxon>
        <taxon>Pterygota</taxon>
        <taxon>Neoptera</taxon>
        <taxon>Endopterygota</taxon>
        <taxon>Coleoptera</taxon>
        <taxon>Polyphaga</taxon>
        <taxon>Scarabaeiformia</taxon>
        <taxon>Scarabaeidae</taxon>
        <taxon>Dynastinae</taxon>
        <taxon>Oryctes</taxon>
    </lineage>
</organism>
<feature type="domain" description="Tyrosine-protein phosphatase" evidence="6">
    <location>
        <begin position="157"/>
        <end position="403"/>
    </location>
</feature>
<evidence type="ECO:0000256" key="1">
    <source>
        <dbReference type="ARBA" id="ARBA00009580"/>
    </source>
</evidence>
<dbReference type="InterPro" id="IPR029021">
    <property type="entry name" value="Prot-tyrosine_phosphatase-like"/>
</dbReference>
<dbReference type="FunFam" id="3.90.190.10:FF:000102">
    <property type="entry name" value="Receptor-type tyrosine-protein phosphatase"/>
    <property type="match status" value="1"/>
</dbReference>
<dbReference type="PANTHER" id="PTHR19134">
    <property type="entry name" value="RECEPTOR-TYPE TYROSINE-PROTEIN PHOSPHATASE"/>
    <property type="match status" value="1"/>
</dbReference>
<dbReference type="CDD" id="cd00047">
    <property type="entry name" value="PTPc"/>
    <property type="match status" value="2"/>
</dbReference>
<keyword evidence="9" id="KW-1185">Reference proteome</keyword>
<gene>
    <name evidence="8" type="ORF">AMK59_4565</name>
</gene>
<dbReference type="EC" id="3.1.3.48" evidence="2"/>
<dbReference type="GO" id="GO:0004725">
    <property type="term" value="F:protein tyrosine phosphatase activity"/>
    <property type="evidence" value="ECO:0007669"/>
    <property type="project" value="UniProtKB-EC"/>
</dbReference>
<dbReference type="InterPro" id="IPR000387">
    <property type="entry name" value="Tyr_Pase_dom"/>
</dbReference>
<proteinExistence type="inferred from homology"/>
<keyword evidence="3" id="KW-0378">Hydrolase</keyword>
<comment type="similarity">
    <text evidence="1">Belongs to the protein-tyrosine phosphatase family.</text>
</comment>
<dbReference type="OrthoDB" id="6108687at2759"/>
<comment type="catalytic activity">
    <reaction evidence="5">
        <text>O-phospho-L-tyrosyl-[protein] + H2O = L-tyrosyl-[protein] + phosphate</text>
        <dbReference type="Rhea" id="RHEA:10684"/>
        <dbReference type="Rhea" id="RHEA-COMP:10136"/>
        <dbReference type="Rhea" id="RHEA-COMP:20101"/>
        <dbReference type="ChEBI" id="CHEBI:15377"/>
        <dbReference type="ChEBI" id="CHEBI:43474"/>
        <dbReference type="ChEBI" id="CHEBI:46858"/>
        <dbReference type="ChEBI" id="CHEBI:61978"/>
        <dbReference type="EC" id="3.1.3.48"/>
    </reaction>
</comment>
<dbReference type="InterPro" id="IPR003595">
    <property type="entry name" value="Tyr_Pase_cat"/>
</dbReference>
<evidence type="ECO:0000313" key="8">
    <source>
        <dbReference type="EMBL" id="KRT83748.1"/>
    </source>
</evidence>
<evidence type="ECO:0000259" key="6">
    <source>
        <dbReference type="PROSITE" id="PS50055"/>
    </source>
</evidence>
<dbReference type="Proteomes" id="UP000051574">
    <property type="component" value="Unassembled WGS sequence"/>
</dbReference>
<evidence type="ECO:0000259" key="7">
    <source>
        <dbReference type="PROSITE" id="PS50056"/>
    </source>
</evidence>
<keyword evidence="4" id="KW-0904">Protein phosphatase</keyword>